<dbReference type="AlphaFoldDB" id="A0A228EML2"/>
<proteinExistence type="predicted"/>
<dbReference type="EMBL" id="PVGH01000029">
    <property type="protein sequence ID" value="PRF64447.1"/>
    <property type="molecule type" value="Genomic_DNA"/>
</dbReference>
<protein>
    <recommendedName>
        <fullName evidence="3">RHS repeat protein</fullName>
    </recommendedName>
</protein>
<evidence type="ECO:0000313" key="2">
    <source>
        <dbReference type="Proteomes" id="UP000238982"/>
    </source>
</evidence>
<dbReference type="Proteomes" id="UP000238982">
    <property type="component" value="Unassembled WGS sequence"/>
</dbReference>
<organism evidence="1 2">
    <name type="scientific">Burkholderia multivorans</name>
    <dbReference type="NCBI Taxonomy" id="87883"/>
    <lineage>
        <taxon>Bacteria</taxon>
        <taxon>Pseudomonadati</taxon>
        <taxon>Pseudomonadota</taxon>
        <taxon>Betaproteobacteria</taxon>
        <taxon>Burkholderiales</taxon>
        <taxon>Burkholderiaceae</taxon>
        <taxon>Burkholderia</taxon>
        <taxon>Burkholderia cepacia complex</taxon>
    </lineage>
</organism>
<dbReference type="InterPro" id="IPR006530">
    <property type="entry name" value="YD"/>
</dbReference>
<reference evidence="1 2" key="1">
    <citation type="submission" date="2018-03" db="EMBL/GenBank/DDBJ databases">
        <authorList>
            <person name="Keele B.F."/>
        </authorList>
    </citation>
    <scope>NUCLEOTIDE SEQUENCE [LARGE SCALE GENOMIC DNA]</scope>
    <source>
        <strain evidence="1 2">AU19729</strain>
    </source>
</reference>
<evidence type="ECO:0008006" key="3">
    <source>
        <dbReference type="Google" id="ProtNLM"/>
    </source>
</evidence>
<dbReference type="Gene3D" id="2.180.10.10">
    <property type="entry name" value="RHS repeat-associated core"/>
    <property type="match status" value="1"/>
</dbReference>
<accession>A0A228EML2</accession>
<name>A0A228EML2_9BURK</name>
<dbReference type="InterPro" id="IPR031325">
    <property type="entry name" value="RHS_repeat"/>
</dbReference>
<dbReference type="Pfam" id="PF05593">
    <property type="entry name" value="RHS_repeat"/>
    <property type="match status" value="1"/>
</dbReference>
<dbReference type="NCBIfam" id="TIGR01643">
    <property type="entry name" value="YD_repeat_2x"/>
    <property type="match status" value="1"/>
</dbReference>
<sequence length="63" mass="6494">MRGTLTLALIGVSAVASSGSISYTYDPLGRLTKAVFNNGSSTTTVIYNYDASGNRTSVSTTSP</sequence>
<evidence type="ECO:0000313" key="1">
    <source>
        <dbReference type="EMBL" id="PRF64447.1"/>
    </source>
</evidence>
<comment type="caution">
    <text evidence="1">The sequence shown here is derived from an EMBL/GenBank/DDBJ whole genome shotgun (WGS) entry which is preliminary data.</text>
</comment>
<gene>
    <name evidence="1" type="ORF">C6Q15_06195</name>
</gene>